<evidence type="ECO:0000313" key="1">
    <source>
        <dbReference type="EMBL" id="GHA04828.1"/>
    </source>
</evidence>
<sequence length="110" mass="12434">MGFKINAKDLKKDMLSEQGKAMLSEFALIWHSRTGEVIDLDANDTIIRLFRAAERTNSRRLRSIYLHLRAELSNKIEHAIPQCDGMMIERFMSQVAGDNIAKSMPGARAA</sequence>
<evidence type="ECO:0000313" key="2">
    <source>
        <dbReference type="Proteomes" id="UP000614811"/>
    </source>
</evidence>
<protein>
    <submittedName>
        <fullName evidence="1">Uncharacterized protein</fullName>
    </submittedName>
</protein>
<accession>A0A918RQF1</accession>
<reference evidence="1" key="1">
    <citation type="journal article" date="2014" name="Int. J. Syst. Evol. Microbiol.">
        <title>Complete genome sequence of Corynebacterium casei LMG S-19264T (=DSM 44701T), isolated from a smear-ripened cheese.</title>
        <authorList>
            <consortium name="US DOE Joint Genome Institute (JGI-PGF)"/>
            <person name="Walter F."/>
            <person name="Albersmeier A."/>
            <person name="Kalinowski J."/>
            <person name="Ruckert C."/>
        </authorList>
    </citation>
    <scope>NUCLEOTIDE SEQUENCE</scope>
    <source>
        <strain evidence="1">KCTC 12711</strain>
    </source>
</reference>
<dbReference type="EMBL" id="BMXA01000002">
    <property type="protein sequence ID" value="GHA04828.1"/>
    <property type="molecule type" value="Genomic_DNA"/>
</dbReference>
<keyword evidence="2" id="KW-1185">Reference proteome</keyword>
<proteinExistence type="predicted"/>
<reference evidence="1" key="2">
    <citation type="submission" date="2020-09" db="EMBL/GenBank/DDBJ databases">
        <authorList>
            <person name="Sun Q."/>
            <person name="Kim S."/>
        </authorList>
    </citation>
    <scope>NUCLEOTIDE SEQUENCE</scope>
    <source>
        <strain evidence="1">KCTC 12711</strain>
    </source>
</reference>
<organism evidence="1 2">
    <name type="scientific">Arenicella chitinivorans</name>
    <dbReference type="NCBI Taxonomy" id="1329800"/>
    <lineage>
        <taxon>Bacteria</taxon>
        <taxon>Pseudomonadati</taxon>
        <taxon>Pseudomonadota</taxon>
        <taxon>Gammaproteobacteria</taxon>
        <taxon>Arenicellales</taxon>
        <taxon>Arenicellaceae</taxon>
        <taxon>Arenicella</taxon>
    </lineage>
</organism>
<name>A0A918RQF1_9GAMM</name>
<dbReference type="RefSeq" id="WP_189399216.1">
    <property type="nucleotide sequence ID" value="NZ_BMXA01000002.1"/>
</dbReference>
<gene>
    <name evidence="1" type="ORF">GCM10008090_12880</name>
</gene>
<dbReference type="AlphaFoldDB" id="A0A918RQF1"/>
<dbReference type="Proteomes" id="UP000614811">
    <property type="component" value="Unassembled WGS sequence"/>
</dbReference>
<comment type="caution">
    <text evidence="1">The sequence shown here is derived from an EMBL/GenBank/DDBJ whole genome shotgun (WGS) entry which is preliminary data.</text>
</comment>